<dbReference type="PANTHER" id="PTHR31672">
    <property type="entry name" value="BNACNNG10540D PROTEIN"/>
    <property type="match status" value="1"/>
</dbReference>
<feature type="domain" description="F-box associated beta-propeller type 1" evidence="1">
    <location>
        <begin position="2"/>
        <end position="190"/>
    </location>
</feature>
<dbReference type="InterPro" id="IPR050796">
    <property type="entry name" value="SCF_F-box_component"/>
</dbReference>
<evidence type="ECO:0000313" key="2">
    <source>
        <dbReference type="EMBL" id="SPC84172.1"/>
    </source>
</evidence>
<name>A0A2N9FAD7_FAGSY</name>
<organism evidence="2">
    <name type="scientific">Fagus sylvatica</name>
    <name type="common">Beechnut</name>
    <dbReference type="NCBI Taxonomy" id="28930"/>
    <lineage>
        <taxon>Eukaryota</taxon>
        <taxon>Viridiplantae</taxon>
        <taxon>Streptophyta</taxon>
        <taxon>Embryophyta</taxon>
        <taxon>Tracheophyta</taxon>
        <taxon>Spermatophyta</taxon>
        <taxon>Magnoliopsida</taxon>
        <taxon>eudicotyledons</taxon>
        <taxon>Gunneridae</taxon>
        <taxon>Pentapetalae</taxon>
        <taxon>rosids</taxon>
        <taxon>fabids</taxon>
        <taxon>Fagales</taxon>
        <taxon>Fagaceae</taxon>
        <taxon>Fagus</taxon>
    </lineage>
</organism>
<accession>A0A2N9FAD7</accession>
<dbReference type="AlphaFoldDB" id="A0A2N9FAD7"/>
<gene>
    <name evidence="2" type="ORF">FSB_LOCUS12054</name>
</gene>
<dbReference type="NCBIfam" id="TIGR01640">
    <property type="entry name" value="F_box_assoc_1"/>
    <property type="match status" value="1"/>
</dbReference>
<evidence type="ECO:0000259" key="1">
    <source>
        <dbReference type="Pfam" id="PF07734"/>
    </source>
</evidence>
<reference evidence="2" key="1">
    <citation type="submission" date="2018-02" db="EMBL/GenBank/DDBJ databases">
        <authorList>
            <person name="Cohen D.B."/>
            <person name="Kent A.D."/>
        </authorList>
    </citation>
    <scope>NUCLEOTIDE SEQUENCE</scope>
</reference>
<dbReference type="InterPro" id="IPR017451">
    <property type="entry name" value="F-box-assoc_interact_dom"/>
</dbReference>
<proteinExistence type="predicted"/>
<dbReference type="EMBL" id="OIVN01000691">
    <property type="protein sequence ID" value="SPC84172.1"/>
    <property type="molecule type" value="Genomic_DNA"/>
</dbReference>
<dbReference type="Pfam" id="PF07734">
    <property type="entry name" value="FBA_1"/>
    <property type="match status" value="1"/>
</dbReference>
<sequence length="214" mass="24687">MILLWNPATKEHKVLPSPCIGPPFLNPLLVRVSMGFGLHFNDYKVVRVVKFRSQVAAKVEVYSTRKGCWRVINDAIVPCDIEQRKCSVVVKGVPYWLGFGPFWPDTIFGPEREVRRDEFVLSFDMGNEVFRQVDVPDAKGSHFKYSKKLGVYNESIAIMYYPSYEQFDRLIEIWVMKDHGVDEGWDKVLRIGRPFSSLWTPLGCWENGIGHIAE</sequence>
<dbReference type="InterPro" id="IPR006527">
    <property type="entry name" value="F-box-assoc_dom_typ1"/>
</dbReference>
<dbReference type="PANTHER" id="PTHR31672:SF13">
    <property type="entry name" value="F-BOX PROTEIN CPR30-LIKE"/>
    <property type="match status" value="1"/>
</dbReference>
<protein>
    <recommendedName>
        <fullName evidence="1">F-box associated beta-propeller type 1 domain-containing protein</fullName>
    </recommendedName>
</protein>